<gene>
    <name evidence="6" type="ORF">C8N45_108173</name>
</gene>
<dbReference type="RefSeq" id="WP_108387117.1">
    <property type="nucleotide sequence ID" value="NZ_QBUD01000008.1"/>
</dbReference>
<feature type="transmembrane region" description="Helical" evidence="5">
    <location>
        <begin position="111"/>
        <end position="131"/>
    </location>
</feature>
<dbReference type="InterPro" id="IPR003825">
    <property type="entry name" value="Colicin-V_CvpA"/>
</dbReference>
<evidence type="ECO:0000256" key="2">
    <source>
        <dbReference type="ARBA" id="ARBA00022692"/>
    </source>
</evidence>
<dbReference type="InterPro" id="IPR052719">
    <property type="entry name" value="CvpA-like"/>
</dbReference>
<keyword evidence="4 5" id="KW-0472">Membrane</keyword>
<accession>A0A2T6KE11</accession>
<keyword evidence="7" id="KW-1185">Reference proteome</keyword>
<dbReference type="GO" id="GO:0016020">
    <property type="term" value="C:membrane"/>
    <property type="evidence" value="ECO:0007669"/>
    <property type="project" value="UniProtKB-SubCell"/>
</dbReference>
<feature type="transmembrane region" description="Helical" evidence="5">
    <location>
        <begin position="31"/>
        <end position="48"/>
    </location>
</feature>
<dbReference type="GO" id="GO:0009403">
    <property type="term" value="P:toxin biosynthetic process"/>
    <property type="evidence" value="ECO:0007669"/>
    <property type="project" value="InterPro"/>
</dbReference>
<reference evidence="6 7" key="1">
    <citation type="submission" date="2018-04" db="EMBL/GenBank/DDBJ databases">
        <title>Genomic Encyclopedia of Archaeal and Bacterial Type Strains, Phase II (KMG-II): from individual species to whole genera.</title>
        <authorList>
            <person name="Goeker M."/>
        </authorList>
    </citation>
    <scope>NUCLEOTIDE SEQUENCE [LARGE SCALE GENOMIC DNA]</scope>
    <source>
        <strain evidence="6 7">DSM 29955</strain>
    </source>
</reference>
<feature type="transmembrane region" description="Helical" evidence="5">
    <location>
        <begin position="6"/>
        <end position="24"/>
    </location>
</feature>
<dbReference type="Pfam" id="PF02674">
    <property type="entry name" value="Colicin_V"/>
    <property type="match status" value="1"/>
</dbReference>
<dbReference type="PANTHER" id="PTHR36926:SF1">
    <property type="entry name" value="COLICIN V PRODUCTION PROTEIN"/>
    <property type="match status" value="1"/>
</dbReference>
<name>A0A2T6KE11_9RHOB</name>
<comment type="caution">
    <text evidence="6">The sequence shown here is derived from an EMBL/GenBank/DDBJ whole genome shotgun (WGS) entry which is preliminary data.</text>
</comment>
<dbReference type="PANTHER" id="PTHR36926">
    <property type="entry name" value="COLICIN V PRODUCTION PROTEIN"/>
    <property type="match status" value="1"/>
</dbReference>
<evidence type="ECO:0000256" key="1">
    <source>
        <dbReference type="ARBA" id="ARBA00004141"/>
    </source>
</evidence>
<evidence type="ECO:0000313" key="7">
    <source>
        <dbReference type="Proteomes" id="UP000244523"/>
    </source>
</evidence>
<dbReference type="OrthoDB" id="9806894at2"/>
<evidence type="ECO:0000313" key="6">
    <source>
        <dbReference type="EMBL" id="PUB13251.1"/>
    </source>
</evidence>
<dbReference type="AlphaFoldDB" id="A0A2T6KE11"/>
<keyword evidence="2 5" id="KW-0812">Transmembrane</keyword>
<proteinExistence type="predicted"/>
<organism evidence="6 7">
    <name type="scientific">Yoonia sediminilitoris</name>
    <dbReference type="NCBI Taxonomy" id="1286148"/>
    <lineage>
        <taxon>Bacteria</taxon>
        <taxon>Pseudomonadati</taxon>
        <taxon>Pseudomonadota</taxon>
        <taxon>Alphaproteobacteria</taxon>
        <taxon>Rhodobacterales</taxon>
        <taxon>Paracoccaceae</taxon>
        <taxon>Yoonia</taxon>
    </lineage>
</organism>
<evidence type="ECO:0000256" key="4">
    <source>
        <dbReference type="ARBA" id="ARBA00023136"/>
    </source>
</evidence>
<feature type="transmembrane region" description="Helical" evidence="5">
    <location>
        <begin position="71"/>
        <end position="99"/>
    </location>
</feature>
<protein>
    <submittedName>
        <fullName evidence="6">Membrane protein required for colicin V production</fullName>
    </submittedName>
</protein>
<dbReference type="Proteomes" id="UP000244523">
    <property type="component" value="Unassembled WGS sequence"/>
</dbReference>
<evidence type="ECO:0000256" key="5">
    <source>
        <dbReference type="SAM" id="Phobius"/>
    </source>
</evidence>
<sequence>MEGFTLVDAGVAGIIILSGILAYSRGLVREALAILGWIGAAVLAYLFADQVEPLIKQVPILGDFIGGNCEIAVIISFAAVFAVALVVISIFTPLFSSVVQKSALGGVDQALGFFFGVLRGIVLVAIAFVVYDNVFADQQVAIIDDSRSAVAFSELSGQVDEQDPEEAFGWLKQRFEDMMASCDAPTDAPAAPETPATD</sequence>
<keyword evidence="3 5" id="KW-1133">Transmembrane helix</keyword>
<dbReference type="EMBL" id="QBUD01000008">
    <property type="protein sequence ID" value="PUB13251.1"/>
    <property type="molecule type" value="Genomic_DNA"/>
</dbReference>
<evidence type="ECO:0000256" key="3">
    <source>
        <dbReference type="ARBA" id="ARBA00022989"/>
    </source>
</evidence>
<comment type="subcellular location">
    <subcellularLocation>
        <location evidence="1">Membrane</location>
        <topology evidence="1">Multi-pass membrane protein</topology>
    </subcellularLocation>
</comment>